<dbReference type="PANTHER" id="PTHR42194:SF1">
    <property type="entry name" value="UPF0276 PROTEIN HI_1600"/>
    <property type="match status" value="1"/>
</dbReference>
<dbReference type="eggNOG" id="COG3220">
    <property type="taxonomic scope" value="Bacteria"/>
</dbReference>
<dbReference type="NCBIfam" id="NF003818">
    <property type="entry name" value="PRK05409.1"/>
    <property type="match status" value="1"/>
</dbReference>
<evidence type="ECO:0000313" key="2">
    <source>
        <dbReference type="Proteomes" id="UP000005801"/>
    </source>
</evidence>
<reference evidence="1 2" key="1">
    <citation type="submission" date="2007-06" db="EMBL/GenBank/DDBJ databases">
        <authorList>
            <person name="Shimkets L."/>
            <person name="Ferriera S."/>
            <person name="Johnson J."/>
            <person name="Kravitz S."/>
            <person name="Beeson K."/>
            <person name="Sutton G."/>
            <person name="Rogers Y.-H."/>
            <person name="Friedman R."/>
            <person name="Frazier M."/>
            <person name="Venter J.C."/>
        </authorList>
    </citation>
    <scope>NUCLEOTIDE SEQUENCE [LARGE SCALE GENOMIC DNA]</scope>
    <source>
        <strain evidence="1 2">SIR-1</strain>
    </source>
</reference>
<dbReference type="Proteomes" id="UP000005801">
    <property type="component" value="Unassembled WGS sequence"/>
</dbReference>
<accession>A6GFB5</accession>
<keyword evidence="2" id="KW-1185">Reference proteome</keyword>
<protein>
    <recommendedName>
        <fullName evidence="3">DUF692 domain-containing protein</fullName>
    </recommendedName>
</protein>
<gene>
    <name evidence="1" type="ORF">PPSIR1_14610</name>
</gene>
<name>A6GFB5_9BACT</name>
<dbReference type="PANTHER" id="PTHR42194">
    <property type="entry name" value="UPF0276 PROTEIN HI_1600"/>
    <property type="match status" value="1"/>
</dbReference>
<dbReference type="Gene3D" id="3.20.20.150">
    <property type="entry name" value="Divalent-metal-dependent TIM barrel enzymes"/>
    <property type="match status" value="1"/>
</dbReference>
<dbReference type="AlphaFoldDB" id="A6GFB5"/>
<dbReference type="RefSeq" id="WP_006975405.1">
    <property type="nucleotide sequence ID" value="NZ_ABCS01000091.1"/>
</dbReference>
<sequence>MARLSSDLPCLGVGLGFRRELREPIFEHIEAIDVLEIVADHFFNYVPEGQTPAVELAEKFPLLPHGLELNIGAHGDFDPRNVEEAVSLTEAVSAPWYSDHLCFTQAQGLEIGQLTPLPHTRATVERCVAKARAFQDQLGVPFLLENITRAFPLPGEMDEVSFVRAVIEGADCGLLLDLTNLFINAHNFEYDAYAYLDELPLERVVQIHLAGSVRRGERWMDSHSHSIEEHPEVWELLDYVAQRTRIGAVIIERDQNYPDDFGELLADIRTAQSILGKPGSLSRPGLEAPGAHRH</sequence>
<dbReference type="Pfam" id="PF05114">
    <property type="entry name" value="MbnB_TglH_ChrH"/>
    <property type="match status" value="1"/>
</dbReference>
<dbReference type="InterPro" id="IPR007801">
    <property type="entry name" value="MbnB/TglH/ChrH"/>
</dbReference>
<organism evidence="1 2">
    <name type="scientific">Plesiocystis pacifica SIR-1</name>
    <dbReference type="NCBI Taxonomy" id="391625"/>
    <lineage>
        <taxon>Bacteria</taxon>
        <taxon>Pseudomonadati</taxon>
        <taxon>Myxococcota</taxon>
        <taxon>Polyangia</taxon>
        <taxon>Nannocystales</taxon>
        <taxon>Nannocystaceae</taxon>
        <taxon>Plesiocystis</taxon>
    </lineage>
</organism>
<evidence type="ECO:0000313" key="1">
    <source>
        <dbReference type="EMBL" id="EDM75456.1"/>
    </source>
</evidence>
<dbReference type="OrthoDB" id="9763101at2"/>
<proteinExistence type="predicted"/>
<comment type="caution">
    <text evidence="1">The sequence shown here is derived from an EMBL/GenBank/DDBJ whole genome shotgun (WGS) entry which is preliminary data.</text>
</comment>
<dbReference type="STRING" id="391625.PPSIR1_14610"/>
<dbReference type="EMBL" id="ABCS01000091">
    <property type="protein sequence ID" value="EDM75456.1"/>
    <property type="molecule type" value="Genomic_DNA"/>
</dbReference>
<dbReference type="SUPFAM" id="SSF51658">
    <property type="entry name" value="Xylose isomerase-like"/>
    <property type="match status" value="1"/>
</dbReference>
<evidence type="ECO:0008006" key="3">
    <source>
        <dbReference type="Google" id="ProtNLM"/>
    </source>
</evidence>
<dbReference type="InterPro" id="IPR036237">
    <property type="entry name" value="Xyl_isomerase-like_sf"/>
</dbReference>